<keyword evidence="15" id="KW-1185">Reference proteome</keyword>
<keyword evidence="11 12" id="KW-0238">DNA-binding</keyword>
<evidence type="ECO:0000313" key="14">
    <source>
        <dbReference type="EMBL" id="KAI4543976.1"/>
    </source>
</evidence>
<evidence type="ECO:0000256" key="4">
    <source>
        <dbReference type="ARBA" id="ARBA00022490"/>
    </source>
</evidence>
<comment type="subcellular location">
    <subcellularLocation>
        <location evidence="2">Cytoplasm</location>
        <location evidence="2">Cytoskeleton</location>
    </subcellularLocation>
    <subcellularLocation>
        <location evidence="1 11 12">Nucleus</location>
    </subcellularLocation>
</comment>
<evidence type="ECO:0000256" key="10">
    <source>
        <dbReference type="ARBA" id="ARBA00039539"/>
    </source>
</evidence>
<dbReference type="Pfam" id="PF05856">
    <property type="entry name" value="ARPC4"/>
    <property type="match status" value="1"/>
</dbReference>
<dbReference type="InterPro" id="IPR001356">
    <property type="entry name" value="HD"/>
</dbReference>
<gene>
    <name evidence="14" type="ORF">MG293_004242</name>
</gene>
<name>A0AAD4UF32_OVIAM</name>
<comment type="caution">
    <text evidence="14">The sequence shown here is derived from an EMBL/GenBank/DDBJ whole genome shotgun (WGS) entry which is preliminary data.</text>
</comment>
<feature type="domain" description="Homeobox" evidence="13">
    <location>
        <begin position="12"/>
        <end position="57"/>
    </location>
</feature>
<dbReference type="Gene3D" id="3.30.1460.20">
    <property type="match status" value="1"/>
</dbReference>
<dbReference type="SUPFAM" id="SSF46689">
    <property type="entry name" value="Homeodomain-like"/>
    <property type="match status" value="1"/>
</dbReference>
<keyword evidence="11 12" id="KW-0371">Homeobox</keyword>
<dbReference type="AlphaFoldDB" id="A0AAD4UF32"/>
<protein>
    <recommendedName>
        <fullName evidence="10">Homeobox protein MSX-2</fullName>
    </recommendedName>
</protein>
<dbReference type="GO" id="GO:0003779">
    <property type="term" value="F:actin binding"/>
    <property type="evidence" value="ECO:0007669"/>
    <property type="project" value="UniProtKB-KW"/>
</dbReference>
<dbReference type="PROSITE" id="PS50071">
    <property type="entry name" value="HOMEOBOX_2"/>
    <property type="match status" value="1"/>
</dbReference>
<feature type="DNA-binding region" description="Homeobox" evidence="11">
    <location>
        <begin position="14"/>
        <end position="58"/>
    </location>
</feature>
<evidence type="ECO:0000256" key="11">
    <source>
        <dbReference type="PROSITE-ProRule" id="PRU00108"/>
    </source>
</evidence>
<dbReference type="Gene3D" id="1.10.10.60">
    <property type="entry name" value="Homeodomain-like"/>
    <property type="match status" value="1"/>
</dbReference>
<dbReference type="EMBL" id="JAKZEL010000004">
    <property type="protein sequence ID" value="KAI4543976.1"/>
    <property type="molecule type" value="Genomic_DNA"/>
</dbReference>
<keyword evidence="11 12" id="KW-0539">Nucleus</keyword>
<keyword evidence="6" id="KW-0009">Actin-binding</keyword>
<evidence type="ECO:0000256" key="3">
    <source>
        <dbReference type="ARBA" id="ARBA00022473"/>
    </source>
</evidence>
<dbReference type="GO" id="GO:0030041">
    <property type="term" value="P:actin filament polymerization"/>
    <property type="evidence" value="ECO:0007669"/>
    <property type="project" value="InterPro"/>
</dbReference>
<evidence type="ECO:0000256" key="7">
    <source>
        <dbReference type="ARBA" id="ARBA00023212"/>
    </source>
</evidence>
<keyword evidence="5" id="KW-0678">Repressor</keyword>
<dbReference type="CDD" id="cd00086">
    <property type="entry name" value="homeodomain"/>
    <property type="match status" value="1"/>
</dbReference>
<keyword evidence="4" id="KW-0963">Cytoplasm</keyword>
<sequence>MSATTCTLWKHKTNRKLRTPFTTSQLLALGRKFRQKQHLSIAERAEFSSSLNLTETQDGESRDLITVLLAPSVSVSGTVSLELIYFNSVFDTQTPWTVKILAMRPMLHLIQKPVEGYDISFLFTNFHTEQTYKHKFVDFVIPFMEEIDKEISEMKPLVNAREHFVAEEYLKNV</sequence>
<organism evidence="14 15">
    <name type="scientific">Ovis ammon polii</name>
    <dbReference type="NCBI Taxonomy" id="230172"/>
    <lineage>
        <taxon>Eukaryota</taxon>
        <taxon>Metazoa</taxon>
        <taxon>Chordata</taxon>
        <taxon>Craniata</taxon>
        <taxon>Vertebrata</taxon>
        <taxon>Euteleostomi</taxon>
        <taxon>Mammalia</taxon>
        <taxon>Eutheria</taxon>
        <taxon>Laurasiatheria</taxon>
        <taxon>Artiodactyla</taxon>
        <taxon>Ruminantia</taxon>
        <taxon>Pecora</taxon>
        <taxon>Bovidae</taxon>
        <taxon>Caprinae</taxon>
        <taxon>Ovis</taxon>
    </lineage>
</organism>
<keyword evidence="7" id="KW-0206">Cytoskeleton</keyword>
<dbReference type="InterPro" id="IPR034666">
    <property type="entry name" value="ARPC2/4"/>
</dbReference>
<evidence type="ECO:0000313" key="15">
    <source>
        <dbReference type="Proteomes" id="UP001214576"/>
    </source>
</evidence>
<dbReference type="InterPro" id="IPR050674">
    <property type="entry name" value="Msh_Homeobox_Regulators"/>
</dbReference>
<accession>A0AAD4UF32</accession>
<dbReference type="SUPFAM" id="SSF69645">
    <property type="entry name" value="Arp2/3 complex subunits"/>
    <property type="match status" value="1"/>
</dbReference>
<dbReference type="InterPro" id="IPR009057">
    <property type="entry name" value="Homeodomain-like_sf"/>
</dbReference>
<dbReference type="GO" id="GO:0005634">
    <property type="term" value="C:nucleus"/>
    <property type="evidence" value="ECO:0007669"/>
    <property type="project" value="UniProtKB-SubCell"/>
</dbReference>
<dbReference type="InterPro" id="IPR008384">
    <property type="entry name" value="ARPC4"/>
</dbReference>
<dbReference type="GO" id="GO:0000981">
    <property type="term" value="F:DNA-binding transcription factor activity, RNA polymerase II-specific"/>
    <property type="evidence" value="ECO:0007669"/>
    <property type="project" value="TreeGrafter"/>
</dbReference>
<evidence type="ECO:0000256" key="12">
    <source>
        <dbReference type="RuleBase" id="RU000682"/>
    </source>
</evidence>
<dbReference type="Proteomes" id="UP001214576">
    <property type="component" value="Unassembled WGS sequence"/>
</dbReference>
<evidence type="ECO:0000256" key="8">
    <source>
        <dbReference type="ARBA" id="ARBA00037737"/>
    </source>
</evidence>
<evidence type="ECO:0000259" key="13">
    <source>
        <dbReference type="PROSITE" id="PS50071"/>
    </source>
</evidence>
<evidence type="ECO:0000256" key="1">
    <source>
        <dbReference type="ARBA" id="ARBA00004123"/>
    </source>
</evidence>
<dbReference type="PANTHER" id="PTHR24338">
    <property type="entry name" value="HOMEOBOX PROTEIN MSX"/>
    <property type="match status" value="1"/>
</dbReference>
<dbReference type="GO" id="GO:0034314">
    <property type="term" value="P:Arp2/3 complex-mediated actin nucleation"/>
    <property type="evidence" value="ECO:0007669"/>
    <property type="project" value="InterPro"/>
</dbReference>
<dbReference type="Pfam" id="PF00046">
    <property type="entry name" value="Homeodomain"/>
    <property type="match status" value="1"/>
</dbReference>
<keyword evidence="3" id="KW-0217">Developmental protein</keyword>
<dbReference type="PANTHER" id="PTHR24338:SF10">
    <property type="entry name" value="HOMEOBOX PROTEIN MSX-2"/>
    <property type="match status" value="1"/>
</dbReference>
<evidence type="ECO:0000256" key="5">
    <source>
        <dbReference type="ARBA" id="ARBA00022491"/>
    </source>
</evidence>
<dbReference type="GO" id="GO:0005885">
    <property type="term" value="C:Arp2/3 protein complex"/>
    <property type="evidence" value="ECO:0007669"/>
    <property type="project" value="InterPro"/>
</dbReference>
<evidence type="ECO:0000256" key="9">
    <source>
        <dbReference type="ARBA" id="ARBA00038425"/>
    </source>
</evidence>
<dbReference type="GO" id="GO:0048598">
    <property type="term" value="P:embryonic morphogenesis"/>
    <property type="evidence" value="ECO:0007669"/>
    <property type="project" value="TreeGrafter"/>
</dbReference>
<dbReference type="GO" id="GO:0000977">
    <property type="term" value="F:RNA polymerase II transcription regulatory region sequence-specific DNA binding"/>
    <property type="evidence" value="ECO:0007669"/>
    <property type="project" value="TreeGrafter"/>
</dbReference>
<evidence type="ECO:0000256" key="6">
    <source>
        <dbReference type="ARBA" id="ARBA00023203"/>
    </source>
</evidence>
<evidence type="ECO:0000256" key="2">
    <source>
        <dbReference type="ARBA" id="ARBA00004245"/>
    </source>
</evidence>
<comment type="function">
    <text evidence="8">Acts as a transcriptional regulator in bone development. Represses the ALPL promoter activity and antagonizes the stimulatory effect of DLX5 on ALPL expression during osteoblast differentiation. Probable morphogenetic role. May play a role in limb-pattern formation. In osteoblasts, suppresses transcription driven by the osteocalcin FGF response element (OCFRE). Binds to the homeodomain-response element of the ALPL promoter.</text>
</comment>
<reference evidence="14" key="1">
    <citation type="submission" date="2022-03" db="EMBL/GenBank/DDBJ databases">
        <title>Genomic analyses of argali, domestic sheep and their hybrids provide insights into chromosomal evolution, heterosis and genetic basis of agronomic traits.</title>
        <authorList>
            <person name="Li M."/>
        </authorList>
    </citation>
    <scope>NUCLEOTIDE SEQUENCE</scope>
    <source>
        <strain evidence="14">CAU-MHL-2022a</strain>
        <tissue evidence="14">Skin</tissue>
    </source>
</reference>
<comment type="similarity">
    <text evidence="9">Belongs to the Msh homeobox family.</text>
</comment>
<proteinExistence type="inferred from homology"/>